<dbReference type="GO" id="GO:0004843">
    <property type="term" value="F:cysteine-type deubiquitinase activity"/>
    <property type="evidence" value="ECO:0007669"/>
    <property type="project" value="TreeGrafter"/>
</dbReference>
<feature type="region of interest" description="Disordered" evidence="1">
    <location>
        <begin position="394"/>
        <end position="421"/>
    </location>
</feature>
<proteinExistence type="predicted"/>
<sequence>MGPNNKQCSGAGYAQQKQADRQQKPPNRQEKQRKKQERQRRRYMTLPTTARDQQQAASHEREESAAEDLSAEQRELDLKAIQRQVAMLRLRIKDVAGDGSCLFSAIADQLNIIPDHKPPVTVRKTRHDITSYIEVHGEAFAGFIGKETLEEYCTRMRKMGEWGGQPELLAAMQHYQISIVVHQLKDPKALILKSPAPGAKTIHLSYHEGRHYGSCRPSQGIREMMLAGKVHEVMDRTSCPDVDRIRFVLDFCGGIVDAACESILAEQDVVGSGGSGGEPALTLTADGDLCPSDPAPGPACEPDMPGNDEQGPPADRASSSDDTRMWKRLDVETRGGKHGADPVIEPRVAVEESHAGAAPDSSRHPLDTNPVALGTPAACAVLHDDESAALVGRIPDPSTDPSTARDQICSEGPDLRKVPETPTVQGDAGDVAAGMHGSSSVSTPVFDMGIPWNQGGVRDEEAHRPRCHSLTGGDWPTPAESMTILTSEADAGQIVALTSRSQSVENIDSTTVEPFQLRLSRSEKRRLKKKQRREARAKAAEANGTKQTWAKVVHDSDADDGDYEEVTIDDVLAAGISHVFL</sequence>
<gene>
    <name evidence="3" type="ORF">PBRA_003328</name>
</gene>
<dbReference type="InterPro" id="IPR038765">
    <property type="entry name" value="Papain-like_cys_pep_sf"/>
</dbReference>
<reference evidence="3 4" key="1">
    <citation type="submission" date="2015-02" db="EMBL/GenBank/DDBJ databases">
        <authorList>
            <person name="Chooi Y.-H."/>
        </authorList>
    </citation>
    <scope>NUCLEOTIDE SEQUENCE [LARGE SCALE GENOMIC DNA]</scope>
    <source>
        <strain evidence="3">E3</strain>
    </source>
</reference>
<dbReference type="Gene3D" id="3.90.70.80">
    <property type="match status" value="1"/>
</dbReference>
<dbReference type="EMBL" id="CDSF01000155">
    <property type="protein sequence ID" value="CEP03721.1"/>
    <property type="molecule type" value="Genomic_DNA"/>
</dbReference>
<dbReference type="OrthoDB" id="415023at2759"/>
<dbReference type="AlphaFoldDB" id="A0A0G4J8X0"/>
<feature type="region of interest" description="Disordered" evidence="1">
    <location>
        <begin position="524"/>
        <end position="560"/>
    </location>
</feature>
<feature type="compositionally biased region" description="Basic and acidic residues" evidence="1">
    <location>
        <begin position="18"/>
        <end position="30"/>
    </location>
</feature>
<dbReference type="SUPFAM" id="SSF54001">
    <property type="entry name" value="Cysteine proteinases"/>
    <property type="match status" value="1"/>
</dbReference>
<dbReference type="GO" id="GO:0016579">
    <property type="term" value="P:protein deubiquitination"/>
    <property type="evidence" value="ECO:0007669"/>
    <property type="project" value="TreeGrafter"/>
</dbReference>
<feature type="domain" description="OTU" evidence="2">
    <location>
        <begin position="90"/>
        <end position="218"/>
    </location>
</feature>
<feature type="compositionally biased region" description="Basic residues" evidence="1">
    <location>
        <begin position="524"/>
        <end position="533"/>
    </location>
</feature>
<dbReference type="STRING" id="37360.A0A0G4J8X0"/>
<dbReference type="InterPro" id="IPR003323">
    <property type="entry name" value="OTU_dom"/>
</dbReference>
<evidence type="ECO:0000259" key="2">
    <source>
        <dbReference type="PROSITE" id="PS50802"/>
    </source>
</evidence>
<dbReference type="Proteomes" id="UP000039324">
    <property type="component" value="Unassembled WGS sequence"/>
</dbReference>
<feature type="region of interest" description="Disordered" evidence="1">
    <location>
        <begin position="1"/>
        <end position="70"/>
    </location>
</feature>
<evidence type="ECO:0000313" key="3">
    <source>
        <dbReference type="EMBL" id="CEP03721.1"/>
    </source>
</evidence>
<dbReference type="CDD" id="cd22771">
    <property type="entry name" value="OTU_plant_OTU7-like"/>
    <property type="match status" value="1"/>
</dbReference>
<protein>
    <recommendedName>
        <fullName evidence="2">OTU domain-containing protein</fullName>
    </recommendedName>
</protein>
<feature type="region of interest" description="Disordered" evidence="1">
    <location>
        <begin position="271"/>
        <end position="324"/>
    </location>
</feature>
<keyword evidence="4" id="KW-1185">Reference proteome</keyword>
<name>A0A0G4J8X0_PLABS</name>
<organism evidence="3 4">
    <name type="scientific">Plasmodiophora brassicae</name>
    <name type="common">Clubroot disease agent</name>
    <dbReference type="NCBI Taxonomy" id="37360"/>
    <lineage>
        <taxon>Eukaryota</taxon>
        <taxon>Sar</taxon>
        <taxon>Rhizaria</taxon>
        <taxon>Endomyxa</taxon>
        <taxon>Phytomyxea</taxon>
        <taxon>Plasmodiophorida</taxon>
        <taxon>Plasmodiophoridae</taxon>
        <taxon>Plasmodiophora</taxon>
    </lineage>
</organism>
<dbReference type="InterPro" id="IPR050704">
    <property type="entry name" value="Peptidase_C85-like"/>
</dbReference>
<dbReference type="PROSITE" id="PS50802">
    <property type="entry name" value="OTU"/>
    <property type="match status" value="1"/>
</dbReference>
<evidence type="ECO:0000313" key="4">
    <source>
        <dbReference type="Proteomes" id="UP000039324"/>
    </source>
</evidence>
<feature type="compositionally biased region" description="Basic residues" evidence="1">
    <location>
        <begin position="31"/>
        <end position="43"/>
    </location>
</feature>
<dbReference type="PANTHER" id="PTHR12419">
    <property type="entry name" value="OTU DOMAIN CONTAINING PROTEIN"/>
    <property type="match status" value="1"/>
</dbReference>
<accession>A0A0G4J8X0</accession>
<evidence type="ECO:0000256" key="1">
    <source>
        <dbReference type="SAM" id="MobiDB-lite"/>
    </source>
</evidence>
<dbReference type="Pfam" id="PF02338">
    <property type="entry name" value="OTU"/>
    <property type="match status" value="1"/>
</dbReference>